<dbReference type="EMBL" id="QJKJ01001629">
    <property type="protein sequence ID" value="RDY06724.1"/>
    <property type="molecule type" value="Genomic_DNA"/>
</dbReference>
<accession>A0A371HVK1</accession>
<gene>
    <name evidence="1" type="ORF">CR513_09250</name>
</gene>
<sequence>MTHTSPCRCITTHPIEDLKWCWIKNKIGKEWAHFLRELTNKVIRWYTKWNEQEEVWYRRVESIQLPFSNFPPIDDATQRPSLIKGKETVEGGNKEEDLQRELEVAYEGQK</sequence>
<evidence type="ECO:0000313" key="1">
    <source>
        <dbReference type="EMBL" id="RDY06724.1"/>
    </source>
</evidence>
<comment type="caution">
    <text evidence="1">The sequence shown here is derived from an EMBL/GenBank/DDBJ whole genome shotgun (WGS) entry which is preliminary data.</text>
</comment>
<dbReference type="AlphaFoldDB" id="A0A371HVK1"/>
<feature type="non-terminal residue" evidence="1">
    <location>
        <position position="1"/>
    </location>
</feature>
<evidence type="ECO:0000313" key="2">
    <source>
        <dbReference type="Proteomes" id="UP000257109"/>
    </source>
</evidence>
<proteinExistence type="predicted"/>
<protein>
    <submittedName>
        <fullName evidence="1">Uncharacterized protein</fullName>
    </submittedName>
</protein>
<name>A0A371HVK1_MUCPR</name>
<keyword evidence="2" id="KW-1185">Reference proteome</keyword>
<dbReference type="Proteomes" id="UP000257109">
    <property type="component" value="Unassembled WGS sequence"/>
</dbReference>
<organism evidence="1 2">
    <name type="scientific">Mucuna pruriens</name>
    <name type="common">Velvet bean</name>
    <name type="synonym">Dolichos pruriens</name>
    <dbReference type="NCBI Taxonomy" id="157652"/>
    <lineage>
        <taxon>Eukaryota</taxon>
        <taxon>Viridiplantae</taxon>
        <taxon>Streptophyta</taxon>
        <taxon>Embryophyta</taxon>
        <taxon>Tracheophyta</taxon>
        <taxon>Spermatophyta</taxon>
        <taxon>Magnoliopsida</taxon>
        <taxon>eudicotyledons</taxon>
        <taxon>Gunneridae</taxon>
        <taxon>Pentapetalae</taxon>
        <taxon>rosids</taxon>
        <taxon>fabids</taxon>
        <taxon>Fabales</taxon>
        <taxon>Fabaceae</taxon>
        <taxon>Papilionoideae</taxon>
        <taxon>50 kb inversion clade</taxon>
        <taxon>NPAAA clade</taxon>
        <taxon>indigoferoid/millettioid clade</taxon>
        <taxon>Phaseoleae</taxon>
        <taxon>Mucuna</taxon>
    </lineage>
</organism>
<reference evidence="1" key="1">
    <citation type="submission" date="2018-05" db="EMBL/GenBank/DDBJ databases">
        <title>Draft genome of Mucuna pruriens seed.</title>
        <authorList>
            <person name="Nnadi N.E."/>
            <person name="Vos R."/>
            <person name="Hasami M.H."/>
            <person name="Devisetty U.K."/>
            <person name="Aguiy J.C."/>
        </authorList>
    </citation>
    <scope>NUCLEOTIDE SEQUENCE [LARGE SCALE GENOMIC DNA]</scope>
    <source>
        <strain evidence="1">JCA_2017</strain>
    </source>
</reference>